<reference evidence="2" key="1">
    <citation type="submission" date="2016-10" db="EMBL/GenBank/DDBJ databases">
        <authorList>
            <person name="Varghese N."/>
            <person name="Submissions S."/>
        </authorList>
    </citation>
    <scope>NUCLEOTIDE SEQUENCE [LARGE SCALE GENOMIC DNA]</scope>
    <source>
        <strain evidence="2">NLAE-zl-G277</strain>
    </source>
</reference>
<evidence type="ECO:0000313" key="2">
    <source>
        <dbReference type="Proteomes" id="UP000198508"/>
    </source>
</evidence>
<dbReference type="PANTHER" id="PTHR11102:SF147">
    <property type="entry name" value="SEL1L ADAPTOR SUBUNIT OF ERAD E3 UBIQUITIN LIGASE"/>
    <property type="match status" value="1"/>
</dbReference>
<evidence type="ECO:0000313" key="1">
    <source>
        <dbReference type="EMBL" id="SET95957.1"/>
    </source>
</evidence>
<dbReference type="EMBL" id="FOIM01000021">
    <property type="protein sequence ID" value="SET95957.1"/>
    <property type="molecule type" value="Genomic_DNA"/>
</dbReference>
<accession>A0A1I0IG83</accession>
<dbReference type="InterPro" id="IPR050767">
    <property type="entry name" value="Sel1_AlgK"/>
</dbReference>
<dbReference type="Gene3D" id="1.25.40.10">
    <property type="entry name" value="Tetratricopeptide repeat domain"/>
    <property type="match status" value="4"/>
</dbReference>
<dbReference type="SUPFAM" id="SSF81901">
    <property type="entry name" value="HCP-like"/>
    <property type="match status" value="3"/>
</dbReference>
<name>A0A1I0IG83_9FIRM</name>
<dbReference type="PANTHER" id="PTHR11102">
    <property type="entry name" value="SEL-1-LIKE PROTEIN"/>
    <property type="match status" value="1"/>
</dbReference>
<keyword evidence="2" id="KW-1185">Reference proteome</keyword>
<organism evidence="1 2">
    <name type="scientific">Enterocloster lavalensis</name>
    <dbReference type="NCBI Taxonomy" id="460384"/>
    <lineage>
        <taxon>Bacteria</taxon>
        <taxon>Bacillati</taxon>
        <taxon>Bacillota</taxon>
        <taxon>Clostridia</taxon>
        <taxon>Lachnospirales</taxon>
        <taxon>Lachnospiraceae</taxon>
        <taxon>Enterocloster</taxon>
    </lineage>
</organism>
<dbReference type="RefSeq" id="WP_092367067.1">
    <property type="nucleotide sequence ID" value="NZ_CABJCG010000011.1"/>
</dbReference>
<dbReference type="InterPro" id="IPR006597">
    <property type="entry name" value="Sel1-like"/>
</dbReference>
<dbReference type="SMART" id="SM00671">
    <property type="entry name" value="SEL1"/>
    <property type="match status" value="7"/>
</dbReference>
<dbReference type="GeneID" id="93281144"/>
<dbReference type="STRING" id="460384.SAMN05216313_12163"/>
<dbReference type="AlphaFoldDB" id="A0A1I0IG83"/>
<dbReference type="InterPro" id="IPR011990">
    <property type="entry name" value="TPR-like_helical_dom_sf"/>
</dbReference>
<dbReference type="Proteomes" id="UP000198508">
    <property type="component" value="Unassembled WGS sequence"/>
</dbReference>
<protein>
    <submittedName>
        <fullName evidence="1">TPR repeat</fullName>
    </submittedName>
</protein>
<gene>
    <name evidence="1" type="ORF">SAMN05216313_12163</name>
</gene>
<sequence>MGRFYSDTLEEGVRLIYFQADPALFPQGVKLVEQAVVAGEPDAYYYLARCYAWEDGNVEGDERKAKELYKKGIALGSDLCVLGADRMGALNEEMKAVMVRSLRESYDAVLKMAEAGDPMAQYTVGLFYFWGDMLFRFQKPSKEEFDRCEKENAQVALKWFCRSAEQGCIPAFRNAFNGMRGGINSIPKDPKEALRWAESVKDKVDMRDYYYSMVVEYQRLKDYGNANRWCRVGMEVGDSSCIVSLGLVYLEGDKGLPMDEKEALRLFGLAAENGNEYGYYNMGRCYYNGWGCAQDYRQAVEYFKKARDLGHTTADMFLSRCYYYGRGVQQDQLTAFRLAKALRDKEQDYPREILGLCYLNGIGTMPDYALARSLFEQAGTGYYASCIGLGDIYSKGLGVEEDIQKAVSYYENAASRGNAEASERMKQFKKTIFGKWKRR</sequence>
<proteinExistence type="predicted"/>
<dbReference type="Pfam" id="PF08238">
    <property type="entry name" value="Sel1"/>
    <property type="match status" value="9"/>
</dbReference>